<proteinExistence type="predicted"/>
<dbReference type="InterPro" id="IPR029044">
    <property type="entry name" value="Nucleotide-diphossugar_trans"/>
</dbReference>
<evidence type="ECO:0008006" key="2">
    <source>
        <dbReference type="Google" id="ProtNLM"/>
    </source>
</evidence>
<gene>
    <name evidence="1" type="ORF">MM415B01265_0012</name>
</gene>
<accession>A0A6M3IR76</accession>
<reference evidence="1" key="1">
    <citation type="submission" date="2020-03" db="EMBL/GenBank/DDBJ databases">
        <title>The deep terrestrial virosphere.</title>
        <authorList>
            <person name="Holmfeldt K."/>
            <person name="Nilsson E."/>
            <person name="Simone D."/>
            <person name="Lopez-Fernandez M."/>
            <person name="Wu X."/>
            <person name="de Brujin I."/>
            <person name="Lundin D."/>
            <person name="Andersson A."/>
            <person name="Bertilsson S."/>
            <person name="Dopson M."/>
        </authorList>
    </citation>
    <scope>NUCLEOTIDE SEQUENCE</scope>
    <source>
        <strain evidence="1">MM415B01265</strain>
    </source>
</reference>
<organism evidence="1">
    <name type="scientific">viral metagenome</name>
    <dbReference type="NCBI Taxonomy" id="1070528"/>
    <lineage>
        <taxon>unclassified sequences</taxon>
        <taxon>metagenomes</taxon>
        <taxon>organismal metagenomes</taxon>
    </lineage>
</organism>
<protein>
    <recommendedName>
        <fullName evidence="2">Glycosyltransferase</fullName>
    </recommendedName>
</protein>
<sequence length="240" mass="27312">MLRIAMVLKRGGIYTVDYARRLAQGVRQHLGGEYDILCLTDLSDAECEPLLDCGVDTLVPLESESPGWWAKMELFKLSGPIIYFDLDTVIMGRLDPLVAWTRRSTPYLLMLKGFIQGRPPQSGVMAWCDDVSGIWDYYQAALQAGATFGGRPGRHALYWKGTQYRGDQDFIVDAIHPASLQIRHVQDIMPGVHSYKRHLQSRRAPMGDERIVCFHGEPRLHDLKSGHWMRTIWEAHESTD</sequence>
<name>A0A6M3IR76_9ZZZZ</name>
<dbReference type="EMBL" id="MT141375">
    <property type="protein sequence ID" value="QJA59567.1"/>
    <property type="molecule type" value="Genomic_DNA"/>
</dbReference>
<evidence type="ECO:0000313" key="1">
    <source>
        <dbReference type="EMBL" id="QJA59567.1"/>
    </source>
</evidence>
<dbReference type="SUPFAM" id="SSF53448">
    <property type="entry name" value="Nucleotide-diphospho-sugar transferases"/>
    <property type="match status" value="1"/>
</dbReference>
<dbReference type="AlphaFoldDB" id="A0A6M3IR76"/>